<evidence type="ECO:0000256" key="1">
    <source>
        <dbReference type="SAM" id="MobiDB-lite"/>
    </source>
</evidence>
<feature type="compositionally biased region" description="Polar residues" evidence="1">
    <location>
        <begin position="112"/>
        <end position="124"/>
    </location>
</feature>
<protein>
    <submittedName>
        <fullName evidence="2">Uncharacterized protein</fullName>
    </submittedName>
</protein>
<evidence type="ECO:0000313" key="2">
    <source>
        <dbReference type="EMBL" id="TBU23763.1"/>
    </source>
</evidence>
<sequence length="124" mass="13896">MPISAFRRIVSCLQWKCVMGEHPFVHNPNHHAYAVHISDIGGRRAYGFIPSIKASSRLRSARWSFLVFSAYTIGPELSPFAFLYRLKQFYPHEVTMCDAHIAGRRGGEEPQSDASRCQPSTGGA</sequence>
<dbReference type="AlphaFoldDB" id="A0A4V2JZ66"/>
<reference evidence="2" key="1">
    <citation type="submission" date="2019-01" db="EMBL/GenBank/DDBJ databases">
        <title>Draft genome sequences of three monokaryotic isolates of the white-rot basidiomycete fungus Dichomitus squalens.</title>
        <authorList>
            <consortium name="DOE Joint Genome Institute"/>
            <person name="Lopez S.C."/>
            <person name="Andreopoulos B."/>
            <person name="Pangilinan J."/>
            <person name="Lipzen A."/>
            <person name="Riley R."/>
            <person name="Ahrendt S."/>
            <person name="Ng V."/>
            <person name="Barry K."/>
            <person name="Daum C."/>
            <person name="Grigoriev I.V."/>
            <person name="Hilden K.S."/>
            <person name="Makela M.R."/>
            <person name="de Vries R.P."/>
        </authorList>
    </citation>
    <scope>NUCLEOTIDE SEQUENCE [LARGE SCALE GENOMIC DNA]</scope>
    <source>
        <strain evidence="2">OM18370.1</strain>
    </source>
</reference>
<organism evidence="2">
    <name type="scientific">Dichomitus squalens</name>
    <dbReference type="NCBI Taxonomy" id="114155"/>
    <lineage>
        <taxon>Eukaryota</taxon>
        <taxon>Fungi</taxon>
        <taxon>Dikarya</taxon>
        <taxon>Basidiomycota</taxon>
        <taxon>Agaricomycotina</taxon>
        <taxon>Agaricomycetes</taxon>
        <taxon>Polyporales</taxon>
        <taxon>Polyporaceae</taxon>
        <taxon>Dichomitus</taxon>
    </lineage>
</organism>
<accession>A0A4V2JZ66</accession>
<dbReference type="Proteomes" id="UP000292957">
    <property type="component" value="Unassembled WGS sequence"/>
</dbReference>
<proteinExistence type="predicted"/>
<dbReference type="EMBL" id="ML143495">
    <property type="protein sequence ID" value="TBU23763.1"/>
    <property type="molecule type" value="Genomic_DNA"/>
</dbReference>
<gene>
    <name evidence="2" type="ORF">BD311DRAFT_730725</name>
</gene>
<feature type="region of interest" description="Disordered" evidence="1">
    <location>
        <begin position="103"/>
        <end position="124"/>
    </location>
</feature>
<name>A0A4V2JZ66_9APHY</name>